<keyword evidence="5" id="KW-1133">Transmembrane helix</keyword>
<evidence type="ECO:0000256" key="2">
    <source>
        <dbReference type="ARBA" id="ARBA00011738"/>
    </source>
</evidence>
<dbReference type="PANTHER" id="PTHR21495">
    <property type="entry name" value="NUCLEOPORIN-RELATED"/>
    <property type="match status" value="1"/>
</dbReference>
<evidence type="ECO:0000313" key="7">
    <source>
        <dbReference type="RefSeq" id="XP_048127782.1"/>
    </source>
</evidence>
<dbReference type="InterPro" id="IPR044859">
    <property type="entry name" value="Allene_oxi_cyc_Dirigent"/>
</dbReference>
<accession>A0ABM3GTU5</accession>
<keyword evidence="4" id="KW-0052">Apoplast</keyword>
<keyword evidence="5" id="KW-0472">Membrane</keyword>
<dbReference type="Gene3D" id="2.40.480.10">
    <property type="entry name" value="Allene oxide cyclase-like"/>
    <property type="match status" value="1"/>
</dbReference>
<dbReference type="InterPro" id="IPR004265">
    <property type="entry name" value="Dirigent"/>
</dbReference>
<dbReference type="RefSeq" id="XP_048127782.1">
    <property type="nucleotide sequence ID" value="XM_048271825.1"/>
</dbReference>
<evidence type="ECO:0000313" key="6">
    <source>
        <dbReference type="Proteomes" id="UP000827889"/>
    </source>
</evidence>
<sequence length="240" mass="26312">MVVEVGHGWLWTTLAVSHGRLARGLERAAHDSSMAVVGTILPIKVGSVNTSDSTGGKGVISQLQPISRTPWLTPTLIFFNLFQFFCFFNILITAKSETLFARKLSPSDQSGLKPKTLTHLSFYLHDILTAQHPTAVIVAQAAMTNQSLVGRAHGVYALSSLTEHILTMTINLVFTAGECNGSTLSVLEQNRILTQLRELTVVGGTGVFRRARGYIQVSTYSHDAKTKNDVIEYDVYAQQY</sequence>
<comment type="subunit">
    <text evidence="2 4">Homodimer.</text>
</comment>
<dbReference type="Pfam" id="PF03018">
    <property type="entry name" value="Dirigent"/>
    <property type="match status" value="1"/>
</dbReference>
<feature type="transmembrane region" description="Helical" evidence="5">
    <location>
        <begin position="71"/>
        <end position="94"/>
    </location>
</feature>
<proteinExistence type="inferred from homology"/>
<comment type="similarity">
    <text evidence="1 4">Belongs to the plant dirigent protein family.</text>
</comment>
<evidence type="ECO:0000256" key="3">
    <source>
        <dbReference type="ARBA" id="ARBA00022525"/>
    </source>
</evidence>
<organism evidence="6 7">
    <name type="scientific">Rhodamnia argentea</name>
    <dbReference type="NCBI Taxonomy" id="178133"/>
    <lineage>
        <taxon>Eukaryota</taxon>
        <taxon>Viridiplantae</taxon>
        <taxon>Streptophyta</taxon>
        <taxon>Embryophyta</taxon>
        <taxon>Tracheophyta</taxon>
        <taxon>Spermatophyta</taxon>
        <taxon>Magnoliopsida</taxon>
        <taxon>eudicotyledons</taxon>
        <taxon>Gunneridae</taxon>
        <taxon>Pentapetalae</taxon>
        <taxon>rosids</taxon>
        <taxon>malvids</taxon>
        <taxon>Myrtales</taxon>
        <taxon>Myrtaceae</taxon>
        <taxon>Myrtoideae</taxon>
        <taxon>Myrteae</taxon>
        <taxon>Australasian group</taxon>
        <taxon>Rhodamnia</taxon>
    </lineage>
</organism>
<evidence type="ECO:0000256" key="4">
    <source>
        <dbReference type="RuleBase" id="RU363099"/>
    </source>
</evidence>
<comment type="subcellular location">
    <subcellularLocation>
        <location evidence="4">Secreted</location>
        <location evidence="4">Extracellular space</location>
        <location evidence="4">Apoplast</location>
    </subcellularLocation>
</comment>
<dbReference type="GeneID" id="115726435"/>
<protein>
    <recommendedName>
        <fullName evidence="4">Dirigent protein</fullName>
    </recommendedName>
</protein>
<evidence type="ECO:0000256" key="1">
    <source>
        <dbReference type="ARBA" id="ARBA00010746"/>
    </source>
</evidence>
<name>A0ABM3GTU5_9MYRT</name>
<reference evidence="7" key="1">
    <citation type="submission" date="2025-08" db="UniProtKB">
        <authorList>
            <consortium name="RefSeq"/>
        </authorList>
    </citation>
    <scope>IDENTIFICATION</scope>
    <source>
        <tissue evidence="7">Leaf</tissue>
    </source>
</reference>
<keyword evidence="5" id="KW-0812">Transmembrane</keyword>
<comment type="function">
    <text evidence="4">Dirigent proteins impart stereoselectivity on the phenoxy radical-coupling reaction, yielding optically active lignans from two molecules of coniferyl alcohol in the biosynthesis of lignans, flavonolignans, and alkaloids and thus plays a central role in plant secondary metabolism.</text>
</comment>
<dbReference type="Proteomes" id="UP000827889">
    <property type="component" value="Chromosome 10"/>
</dbReference>
<gene>
    <name evidence="7" type="primary">LOC115726435</name>
</gene>
<evidence type="ECO:0000256" key="5">
    <source>
        <dbReference type="SAM" id="Phobius"/>
    </source>
</evidence>
<keyword evidence="3 4" id="KW-0964">Secreted</keyword>
<keyword evidence="6" id="KW-1185">Reference proteome</keyword>